<dbReference type="GO" id="GO:0003824">
    <property type="term" value="F:catalytic activity"/>
    <property type="evidence" value="ECO:0007669"/>
    <property type="project" value="InterPro"/>
</dbReference>
<feature type="coiled-coil region" evidence="1">
    <location>
        <begin position="106"/>
        <end position="175"/>
    </location>
</feature>
<reference evidence="3" key="1">
    <citation type="submission" date="2018-11" db="EMBL/GenBank/DDBJ databases">
        <authorList>
            <person name="Alioto T."/>
            <person name="Alioto T."/>
        </authorList>
    </citation>
    <scope>NUCLEOTIDE SEQUENCE</scope>
</reference>
<evidence type="ECO:0000259" key="2">
    <source>
        <dbReference type="Pfam" id="PF03372"/>
    </source>
</evidence>
<comment type="caution">
    <text evidence="3">The sequence shown here is derived from an EMBL/GenBank/DDBJ whole genome shotgun (WGS) entry which is preliminary data.</text>
</comment>
<sequence>MENFQQFSMYPHCSVSGVNTYVNNTENMNMNSELCYGHVRTVGNDTNNFTHMRKGSLSNQNMHYLSDNDSMNKRLKKSIASPQSNTPPTREVEPPTRLEMLIIQLSTNLNTVSEKLEKRIDELETNFEQKITEKISEKVSIMIDEKLKQNIDTVREEVKSDMLGMQNKIDELEKTVKTKTIGEKSESRNKIVIKNLNFDEREKENEEITKNKVQTLLKDGLTLSDITLKSVCIKEGRGSYPGVVIVEIDNFDNKSKIMKNKRKLRANRAYENVYINNDQPAESRNIQASIRTESLRLGVWNVRGWSLKSNDNSQFRKQVLEYTNCDILAITETFLRKNEKLNIPGFTFFGNNRKTINRNANRGSGGVGVLVKDEIYNSYTFETLDSEVDGILWFKMRSKTDFLSLCIAICYLPPAESCRALDHHVFFQTLLEQVYTYQNMGRIVICGDFNSRVGRNLDYIEGVDNIKPRSVVDFTENHQGDAFINFLSDANFAILNGRFGDNDFTYISPTGRSVVDYVCVPYEDMECILDFKIMPMSNIINELNVMPDRIPDHSLMYCDILLPKAVSKASYGDRNTTGLKRKFKVSALPNDLNFLTMRR</sequence>
<keyword evidence="1" id="KW-0175">Coiled coil</keyword>
<dbReference type="SUPFAM" id="SSF56219">
    <property type="entry name" value="DNase I-like"/>
    <property type="match status" value="1"/>
</dbReference>
<organism evidence="3 4">
    <name type="scientific">Mytilus galloprovincialis</name>
    <name type="common">Mediterranean mussel</name>
    <dbReference type="NCBI Taxonomy" id="29158"/>
    <lineage>
        <taxon>Eukaryota</taxon>
        <taxon>Metazoa</taxon>
        <taxon>Spiralia</taxon>
        <taxon>Lophotrochozoa</taxon>
        <taxon>Mollusca</taxon>
        <taxon>Bivalvia</taxon>
        <taxon>Autobranchia</taxon>
        <taxon>Pteriomorphia</taxon>
        <taxon>Mytilida</taxon>
        <taxon>Mytiloidea</taxon>
        <taxon>Mytilidae</taxon>
        <taxon>Mytilinae</taxon>
        <taxon>Mytilus</taxon>
    </lineage>
</organism>
<evidence type="ECO:0000313" key="3">
    <source>
        <dbReference type="EMBL" id="VDI42697.1"/>
    </source>
</evidence>
<dbReference type="InterPro" id="IPR036691">
    <property type="entry name" value="Endo/exonu/phosph_ase_sf"/>
</dbReference>
<dbReference type="InterPro" id="IPR005135">
    <property type="entry name" value="Endo/exonuclease/phosphatase"/>
</dbReference>
<evidence type="ECO:0000313" key="4">
    <source>
        <dbReference type="Proteomes" id="UP000596742"/>
    </source>
</evidence>
<dbReference type="EMBL" id="UYJE01006065">
    <property type="protein sequence ID" value="VDI42697.1"/>
    <property type="molecule type" value="Genomic_DNA"/>
</dbReference>
<feature type="domain" description="Endonuclease/exonuclease/phosphatase" evidence="2">
    <location>
        <begin position="300"/>
        <end position="521"/>
    </location>
</feature>
<dbReference type="AlphaFoldDB" id="A0A8B6F147"/>
<name>A0A8B6F147_MYTGA</name>
<proteinExistence type="predicted"/>
<accession>A0A8B6F147</accession>
<dbReference type="Proteomes" id="UP000596742">
    <property type="component" value="Unassembled WGS sequence"/>
</dbReference>
<dbReference type="OrthoDB" id="6779946at2759"/>
<dbReference type="Pfam" id="PF03372">
    <property type="entry name" value="Exo_endo_phos"/>
    <property type="match status" value="1"/>
</dbReference>
<evidence type="ECO:0000256" key="1">
    <source>
        <dbReference type="SAM" id="Coils"/>
    </source>
</evidence>
<dbReference type="Gene3D" id="3.60.10.10">
    <property type="entry name" value="Endonuclease/exonuclease/phosphatase"/>
    <property type="match status" value="1"/>
</dbReference>
<keyword evidence="4" id="KW-1185">Reference proteome</keyword>
<gene>
    <name evidence="3" type="ORF">MGAL_10B060216</name>
</gene>
<protein>
    <recommendedName>
        <fullName evidence="2">Endonuclease/exonuclease/phosphatase domain-containing protein</fullName>
    </recommendedName>
</protein>